<comment type="caution">
    <text evidence="2">The sequence shown here is derived from an EMBL/GenBank/DDBJ whole genome shotgun (WGS) entry which is preliminary data.</text>
</comment>
<organism evidence="2 3">
    <name type="scientific">Thalassiosira oceanica</name>
    <name type="common">Marine diatom</name>
    <dbReference type="NCBI Taxonomy" id="159749"/>
    <lineage>
        <taxon>Eukaryota</taxon>
        <taxon>Sar</taxon>
        <taxon>Stramenopiles</taxon>
        <taxon>Ochrophyta</taxon>
        <taxon>Bacillariophyta</taxon>
        <taxon>Coscinodiscophyceae</taxon>
        <taxon>Thalassiosirophycidae</taxon>
        <taxon>Thalassiosirales</taxon>
        <taxon>Thalassiosiraceae</taxon>
        <taxon>Thalassiosira</taxon>
    </lineage>
</organism>
<feature type="compositionally biased region" description="Acidic residues" evidence="1">
    <location>
        <begin position="353"/>
        <end position="362"/>
    </location>
</feature>
<dbReference type="Proteomes" id="UP000266841">
    <property type="component" value="Unassembled WGS sequence"/>
</dbReference>
<feature type="compositionally biased region" description="Basic and acidic residues" evidence="1">
    <location>
        <begin position="202"/>
        <end position="213"/>
    </location>
</feature>
<feature type="compositionally biased region" description="Polar residues" evidence="1">
    <location>
        <begin position="371"/>
        <end position="393"/>
    </location>
</feature>
<gene>
    <name evidence="2" type="ORF">THAOC_03899</name>
</gene>
<feature type="compositionally biased region" description="Basic residues" evidence="1">
    <location>
        <begin position="300"/>
        <end position="311"/>
    </location>
</feature>
<sequence length="407" mass="47103">AGEFNLYDNGEDDEEEEEEDGDDDDAYYDNAYYVFVVVKKGHFKEQNPRTPTRIMENILIQEFENLTWEEKNVWGEVASRMPHPPNEVARKRTPRVSIDLIDGELRDFEVGDYDLRAPVDDKLTMLAGYCEGLEEHYLDGELRRMNVDKEIIRNMSRKEKRSWIRMSRVEKEQWIEERKESLKKSNEEKLVWFEQRSKNEAAKKESLGKKTENVAEPNVQESEFKLRKPTGDLPQLQRPGFHDPAYQTDGSAKKNDGDKEMLSDLRENARIVKMVKNRKDYFQVVKKMGRLIAEDEDHSRKKTKSGRKRAREKGDDNFELPFAHRENQVGVEGGSETRKSPRKVVKPTNHEESSDEDGDNEEVTGAVQESLVENSADESPNSDGDDSTTSQGPDNVYGDEVLEQCWV</sequence>
<reference evidence="2 3" key="1">
    <citation type="journal article" date="2012" name="Genome Biol.">
        <title>Genome and low-iron response of an oceanic diatom adapted to chronic iron limitation.</title>
        <authorList>
            <person name="Lommer M."/>
            <person name="Specht M."/>
            <person name="Roy A.S."/>
            <person name="Kraemer L."/>
            <person name="Andreson R."/>
            <person name="Gutowska M.A."/>
            <person name="Wolf J."/>
            <person name="Bergner S.V."/>
            <person name="Schilhabel M.B."/>
            <person name="Klostermeier U.C."/>
            <person name="Beiko R.G."/>
            <person name="Rosenstiel P."/>
            <person name="Hippler M."/>
            <person name="Laroche J."/>
        </authorList>
    </citation>
    <scope>NUCLEOTIDE SEQUENCE [LARGE SCALE GENOMIC DNA]</scope>
    <source>
        <strain evidence="2 3">CCMP1005</strain>
    </source>
</reference>
<dbReference type="EMBL" id="AGNL01003685">
    <property type="protein sequence ID" value="EJK74422.1"/>
    <property type="molecule type" value="Genomic_DNA"/>
</dbReference>
<feature type="compositionally biased region" description="Acidic residues" evidence="1">
    <location>
        <begin position="9"/>
        <end position="25"/>
    </location>
</feature>
<evidence type="ECO:0000313" key="2">
    <source>
        <dbReference type="EMBL" id="EJK74422.1"/>
    </source>
</evidence>
<evidence type="ECO:0000256" key="1">
    <source>
        <dbReference type="SAM" id="MobiDB-lite"/>
    </source>
</evidence>
<proteinExistence type="predicted"/>
<protein>
    <submittedName>
        <fullName evidence="2">Uncharacterized protein</fullName>
    </submittedName>
</protein>
<evidence type="ECO:0000313" key="3">
    <source>
        <dbReference type="Proteomes" id="UP000266841"/>
    </source>
</evidence>
<accession>K0TPF3</accession>
<feature type="region of interest" description="Disordered" evidence="1">
    <location>
        <begin position="289"/>
        <end position="407"/>
    </location>
</feature>
<feature type="compositionally biased region" description="Basic and acidic residues" evidence="1">
    <location>
        <begin position="312"/>
        <end position="327"/>
    </location>
</feature>
<feature type="non-terminal residue" evidence="2">
    <location>
        <position position="1"/>
    </location>
</feature>
<keyword evidence="3" id="KW-1185">Reference proteome</keyword>
<feature type="region of interest" description="Disordered" evidence="1">
    <location>
        <begin position="202"/>
        <end position="261"/>
    </location>
</feature>
<feature type="region of interest" description="Disordered" evidence="1">
    <location>
        <begin position="1"/>
        <end position="25"/>
    </location>
</feature>
<name>K0TPF3_THAOC</name>
<dbReference type="AlphaFoldDB" id="K0TPF3"/>
<feature type="compositionally biased region" description="Basic and acidic residues" evidence="1">
    <location>
        <begin position="251"/>
        <end position="261"/>
    </location>
</feature>